<proteinExistence type="predicted"/>
<accession>A0A4U0X2E3</accession>
<sequence>MLCVLEEKSSTEGRSRSRMEKWVMDQDNNNTNISTTLGKVSIMRNIMRSDDFLIMVCPECLIPRVAASTKVHKTAFADKVTSMTENSMAGVVVASYCSLKNDQCVNTDTSTDMHMHKLLSDFESWSGCKTIGMILKPGDEPA</sequence>
<keyword evidence="2" id="KW-1185">Reference proteome</keyword>
<reference evidence="1 2" key="1">
    <citation type="submission" date="2017-03" db="EMBL/GenBank/DDBJ databases">
        <title>Genomes of endolithic fungi from Antarctica.</title>
        <authorList>
            <person name="Coleine C."/>
            <person name="Masonjones S."/>
            <person name="Stajich J.E."/>
        </authorList>
    </citation>
    <scope>NUCLEOTIDE SEQUENCE [LARGE SCALE GENOMIC DNA]</scope>
    <source>
        <strain evidence="1 2">CCFEE 5184</strain>
    </source>
</reference>
<dbReference type="OrthoDB" id="10294638at2759"/>
<comment type="caution">
    <text evidence="1">The sequence shown here is derived from an EMBL/GenBank/DDBJ whole genome shotgun (WGS) entry which is preliminary data.</text>
</comment>
<dbReference type="AlphaFoldDB" id="A0A4U0X2E3"/>
<protein>
    <submittedName>
        <fullName evidence="1">Uncharacterized protein</fullName>
    </submittedName>
</protein>
<dbReference type="Proteomes" id="UP000309340">
    <property type="component" value="Unassembled WGS sequence"/>
</dbReference>
<evidence type="ECO:0000313" key="1">
    <source>
        <dbReference type="EMBL" id="TKA70470.1"/>
    </source>
</evidence>
<name>A0A4U0X2E3_9PEZI</name>
<dbReference type="EMBL" id="NAJQ01000395">
    <property type="protein sequence ID" value="TKA70470.1"/>
    <property type="molecule type" value="Genomic_DNA"/>
</dbReference>
<gene>
    <name evidence="1" type="ORF">B0A55_10854</name>
</gene>
<organism evidence="1 2">
    <name type="scientific">Friedmanniomyces simplex</name>
    <dbReference type="NCBI Taxonomy" id="329884"/>
    <lineage>
        <taxon>Eukaryota</taxon>
        <taxon>Fungi</taxon>
        <taxon>Dikarya</taxon>
        <taxon>Ascomycota</taxon>
        <taxon>Pezizomycotina</taxon>
        <taxon>Dothideomycetes</taxon>
        <taxon>Dothideomycetidae</taxon>
        <taxon>Mycosphaerellales</taxon>
        <taxon>Teratosphaeriaceae</taxon>
        <taxon>Friedmanniomyces</taxon>
    </lineage>
</organism>
<evidence type="ECO:0000313" key="2">
    <source>
        <dbReference type="Proteomes" id="UP000309340"/>
    </source>
</evidence>